<accession>A0A7F5RK73</accession>
<protein>
    <submittedName>
        <fullName evidence="3">Uncharacterized protein LOC108742716</fullName>
    </submittedName>
</protein>
<dbReference type="InParanoid" id="A0A7F5RK73"/>
<dbReference type="PANTHER" id="PTHR23279:SF37">
    <property type="entry name" value="DEFECTIVE PROBOSCIS EXTENSION RESPONSE 13, ISOFORM B"/>
    <property type="match status" value="1"/>
</dbReference>
<dbReference type="PANTHER" id="PTHR23279">
    <property type="entry name" value="DEFECTIVE PROBOSCIS EXTENSION RESPONSE DPR -RELATED"/>
    <property type="match status" value="1"/>
</dbReference>
<evidence type="ECO:0000259" key="1">
    <source>
        <dbReference type="PROSITE" id="PS50835"/>
    </source>
</evidence>
<dbReference type="InterPro" id="IPR013106">
    <property type="entry name" value="Ig_V-set"/>
</dbReference>
<dbReference type="RefSeq" id="XP_025836403.1">
    <property type="nucleotide sequence ID" value="XM_025980618.1"/>
</dbReference>
<evidence type="ECO:0000313" key="2">
    <source>
        <dbReference type="Proteomes" id="UP000192223"/>
    </source>
</evidence>
<dbReference type="OrthoDB" id="190835at2759"/>
<dbReference type="Proteomes" id="UP000192223">
    <property type="component" value="Unplaced"/>
</dbReference>
<dbReference type="InterPro" id="IPR037448">
    <property type="entry name" value="Zig-8"/>
</dbReference>
<name>A0A7F5RK73_AGRPL</name>
<dbReference type="KEGG" id="apln:108742716"/>
<evidence type="ECO:0000313" key="3">
    <source>
        <dbReference type="RefSeq" id="XP_025836403.1"/>
    </source>
</evidence>
<dbReference type="InterPro" id="IPR007110">
    <property type="entry name" value="Ig-like_dom"/>
</dbReference>
<dbReference type="GeneID" id="108742716"/>
<organism evidence="2 3">
    <name type="scientific">Agrilus planipennis</name>
    <name type="common">Emerald ash borer</name>
    <name type="synonym">Agrilus marcopoli</name>
    <dbReference type="NCBI Taxonomy" id="224129"/>
    <lineage>
        <taxon>Eukaryota</taxon>
        <taxon>Metazoa</taxon>
        <taxon>Ecdysozoa</taxon>
        <taxon>Arthropoda</taxon>
        <taxon>Hexapoda</taxon>
        <taxon>Insecta</taxon>
        <taxon>Pterygota</taxon>
        <taxon>Neoptera</taxon>
        <taxon>Endopterygota</taxon>
        <taxon>Coleoptera</taxon>
        <taxon>Polyphaga</taxon>
        <taxon>Elateriformia</taxon>
        <taxon>Buprestoidea</taxon>
        <taxon>Buprestidae</taxon>
        <taxon>Agrilinae</taxon>
        <taxon>Agrilus</taxon>
    </lineage>
</organism>
<sequence>MRKYIPYVTWYKTSDGLQLTYRNVNLINDRRFSVQGPEIITGNDKFRYVRWDLLIALVNPSDEGSYECWAAISSERVEKWTVHLRVIEAKAEILGDPQKVFKVGSTLRLSCYVEDEYEDPEYIFWYHRDRMINFDMTNGINIRIGRLGSELVAPRAEFYHSGNYSCVPSNARPANVTVYVYKDNLIPTPPATDNGNRNFRSFSSVALSILTIIVSQMDITDSSS</sequence>
<reference evidence="3" key="1">
    <citation type="submission" date="2025-08" db="UniProtKB">
        <authorList>
            <consortium name="RefSeq"/>
        </authorList>
    </citation>
    <scope>IDENTIFICATION</scope>
    <source>
        <tissue evidence="3">Entire body</tissue>
    </source>
</reference>
<dbReference type="InterPro" id="IPR036179">
    <property type="entry name" value="Ig-like_dom_sf"/>
</dbReference>
<dbReference type="InterPro" id="IPR013783">
    <property type="entry name" value="Ig-like_fold"/>
</dbReference>
<dbReference type="AlphaFoldDB" id="A0A7F5RK73"/>
<dbReference type="InterPro" id="IPR003599">
    <property type="entry name" value="Ig_sub"/>
</dbReference>
<dbReference type="GO" id="GO:0032589">
    <property type="term" value="C:neuron projection membrane"/>
    <property type="evidence" value="ECO:0007669"/>
    <property type="project" value="TreeGrafter"/>
</dbReference>
<dbReference type="SUPFAM" id="SSF48726">
    <property type="entry name" value="Immunoglobulin"/>
    <property type="match status" value="2"/>
</dbReference>
<keyword evidence="2" id="KW-1185">Reference proteome</keyword>
<proteinExistence type="predicted"/>
<gene>
    <name evidence="3" type="primary">LOC108742716</name>
</gene>
<dbReference type="GO" id="GO:0050808">
    <property type="term" value="P:synapse organization"/>
    <property type="evidence" value="ECO:0007669"/>
    <property type="project" value="TreeGrafter"/>
</dbReference>
<dbReference type="SMART" id="SM00409">
    <property type="entry name" value="IG"/>
    <property type="match status" value="2"/>
</dbReference>
<dbReference type="PROSITE" id="PS50835">
    <property type="entry name" value="IG_LIKE"/>
    <property type="match status" value="1"/>
</dbReference>
<dbReference type="Gene3D" id="2.60.40.10">
    <property type="entry name" value="Immunoglobulins"/>
    <property type="match status" value="2"/>
</dbReference>
<feature type="domain" description="Ig-like" evidence="1">
    <location>
        <begin position="104"/>
        <end position="177"/>
    </location>
</feature>
<dbReference type="Pfam" id="PF07686">
    <property type="entry name" value="V-set"/>
    <property type="match status" value="1"/>
</dbReference>